<keyword evidence="15" id="KW-0966">Cell projection</keyword>
<feature type="domain" description="Flagellar motor switch protein FliG N-terminal" evidence="14">
    <location>
        <begin position="30"/>
        <end position="132"/>
    </location>
</feature>
<evidence type="ECO:0000256" key="1">
    <source>
        <dbReference type="ARBA" id="ARBA00004117"/>
    </source>
</evidence>
<dbReference type="PANTHER" id="PTHR30534">
    <property type="entry name" value="FLAGELLAR MOTOR SWITCH PROTEIN FLIG"/>
    <property type="match status" value="1"/>
</dbReference>
<evidence type="ECO:0000313" key="16">
    <source>
        <dbReference type="Proteomes" id="UP000295142"/>
    </source>
</evidence>
<evidence type="ECO:0000256" key="5">
    <source>
        <dbReference type="ARBA" id="ARBA00022475"/>
    </source>
</evidence>
<name>A0A4R2KJZ2_9RHOB</name>
<organism evidence="15 16">
    <name type="scientific">Rhodovulum euryhalinum</name>
    <dbReference type="NCBI Taxonomy" id="35805"/>
    <lineage>
        <taxon>Bacteria</taxon>
        <taxon>Pseudomonadati</taxon>
        <taxon>Pseudomonadota</taxon>
        <taxon>Alphaproteobacteria</taxon>
        <taxon>Rhodobacterales</taxon>
        <taxon>Paracoccaceae</taxon>
        <taxon>Rhodovulum</taxon>
    </lineage>
</organism>
<sequence length="358" mass="37741">MSKVTSLQTEERVNSLAHTPQGHVRSAAGLTRRRKAAIIVRLLLSEGISLPLNQLPASLQTTLADEIAALRYIDAPTLEAVVSEFVAELEQAGLAFPGGIDGAIELLGEHLSPEAAAALQAQHAGDHPTDPWSVLSEQEPKKLAELLLGESPEVAAIVLAKLPSQISAAALGQMPGAEARRIAFAISRTSTVPPAAIARIGDALAHRVLDAPVRAFETPAEKRMGAILDAAPAATRDDVLQGLAETDADLADRVRRAVFTFADIPDRLAPLDVQALTRTVDQPTLITAMAGADEKTQVTVDFILSNMSQRMAAQLRDEISERGTPAAEEAEAAMSEITAALRGLEAAGEIRLKAPASK</sequence>
<keyword evidence="7" id="KW-0283">Flagellar rotation</keyword>
<comment type="caution">
    <text evidence="15">The sequence shown here is derived from an EMBL/GenBank/DDBJ whole genome shotgun (WGS) entry which is preliminary data.</text>
</comment>
<evidence type="ECO:0000259" key="12">
    <source>
        <dbReference type="Pfam" id="PF01706"/>
    </source>
</evidence>
<comment type="function">
    <text evidence="10">FliG is one of three proteins (FliG, FliN, FliM) that forms the rotor-mounted switch complex (C ring), located at the base of the basal body. This complex interacts with the CheY and CheZ chemotaxis proteins, in addition to contacting components of the motor that determine the direction of flagellar rotation.</text>
</comment>
<dbReference type="InterPro" id="IPR028263">
    <property type="entry name" value="FliG_N"/>
</dbReference>
<dbReference type="InterPro" id="IPR032779">
    <property type="entry name" value="FliG_M"/>
</dbReference>
<evidence type="ECO:0000256" key="9">
    <source>
        <dbReference type="ARBA" id="ARBA00023143"/>
    </source>
</evidence>
<comment type="subcellular location">
    <subcellularLocation>
        <location evidence="1">Bacterial flagellum basal body</location>
    </subcellularLocation>
    <subcellularLocation>
        <location evidence="2">Cell membrane</location>
        <topology evidence="2">Peripheral membrane protein</topology>
        <orientation evidence="2">Cytoplasmic side</orientation>
    </subcellularLocation>
</comment>
<dbReference type="PANTHER" id="PTHR30534:SF0">
    <property type="entry name" value="FLAGELLAR MOTOR SWITCH PROTEIN FLIG"/>
    <property type="match status" value="1"/>
</dbReference>
<keyword evidence="6" id="KW-0145">Chemotaxis</keyword>
<keyword evidence="5" id="KW-1003">Cell membrane</keyword>
<evidence type="ECO:0000256" key="2">
    <source>
        <dbReference type="ARBA" id="ARBA00004413"/>
    </source>
</evidence>
<dbReference type="Pfam" id="PF14841">
    <property type="entry name" value="FliG_M"/>
    <property type="match status" value="1"/>
</dbReference>
<keyword evidence="8" id="KW-0472">Membrane</keyword>
<evidence type="ECO:0000256" key="3">
    <source>
        <dbReference type="ARBA" id="ARBA00010299"/>
    </source>
</evidence>
<feature type="domain" description="Flagellar motor switch protein FliG C-terminal" evidence="12">
    <location>
        <begin position="242"/>
        <end position="352"/>
    </location>
</feature>
<dbReference type="AlphaFoldDB" id="A0A4R2KJZ2"/>
<dbReference type="GO" id="GO:0003774">
    <property type="term" value="F:cytoskeletal motor activity"/>
    <property type="evidence" value="ECO:0007669"/>
    <property type="project" value="InterPro"/>
</dbReference>
<dbReference type="InterPro" id="IPR011002">
    <property type="entry name" value="FliG_a-hlx"/>
</dbReference>
<accession>A0A4R2KJZ2</accession>
<dbReference type="GO" id="GO:0071973">
    <property type="term" value="P:bacterial-type flagellum-dependent cell motility"/>
    <property type="evidence" value="ECO:0007669"/>
    <property type="project" value="InterPro"/>
</dbReference>
<evidence type="ECO:0000256" key="4">
    <source>
        <dbReference type="ARBA" id="ARBA00021870"/>
    </source>
</evidence>
<evidence type="ECO:0000259" key="14">
    <source>
        <dbReference type="Pfam" id="PF14842"/>
    </source>
</evidence>
<evidence type="ECO:0000256" key="6">
    <source>
        <dbReference type="ARBA" id="ARBA00022500"/>
    </source>
</evidence>
<evidence type="ECO:0000256" key="11">
    <source>
        <dbReference type="SAM" id="MobiDB-lite"/>
    </source>
</evidence>
<dbReference type="Proteomes" id="UP000295142">
    <property type="component" value="Unassembled WGS sequence"/>
</dbReference>
<feature type="region of interest" description="Disordered" evidence="11">
    <location>
        <begin position="1"/>
        <end position="20"/>
    </location>
</feature>
<reference evidence="15 16" key="1">
    <citation type="submission" date="2019-03" db="EMBL/GenBank/DDBJ databases">
        <title>Genomic Encyclopedia of Type Strains, Phase IV (KMG-IV): sequencing the most valuable type-strain genomes for metagenomic binning, comparative biology and taxonomic classification.</title>
        <authorList>
            <person name="Goeker M."/>
        </authorList>
    </citation>
    <scope>NUCLEOTIDE SEQUENCE [LARGE SCALE GENOMIC DNA]</scope>
    <source>
        <strain evidence="15 16">DSM 4868</strain>
    </source>
</reference>
<dbReference type="GO" id="GO:0005886">
    <property type="term" value="C:plasma membrane"/>
    <property type="evidence" value="ECO:0007669"/>
    <property type="project" value="UniProtKB-SubCell"/>
</dbReference>
<proteinExistence type="inferred from homology"/>
<keyword evidence="16" id="KW-1185">Reference proteome</keyword>
<dbReference type="InterPro" id="IPR000090">
    <property type="entry name" value="Flg_Motor_Flig"/>
</dbReference>
<dbReference type="EMBL" id="SLWW01000008">
    <property type="protein sequence ID" value="TCO70939.1"/>
    <property type="molecule type" value="Genomic_DNA"/>
</dbReference>
<dbReference type="Gene3D" id="1.10.220.30">
    <property type="match status" value="3"/>
</dbReference>
<dbReference type="Pfam" id="PF01706">
    <property type="entry name" value="FliG_C"/>
    <property type="match status" value="1"/>
</dbReference>
<evidence type="ECO:0000256" key="8">
    <source>
        <dbReference type="ARBA" id="ARBA00023136"/>
    </source>
</evidence>
<keyword evidence="15" id="KW-0282">Flagellum</keyword>
<evidence type="ECO:0000256" key="7">
    <source>
        <dbReference type="ARBA" id="ARBA00022779"/>
    </source>
</evidence>
<dbReference type="GO" id="GO:0006935">
    <property type="term" value="P:chemotaxis"/>
    <property type="evidence" value="ECO:0007669"/>
    <property type="project" value="UniProtKB-KW"/>
</dbReference>
<evidence type="ECO:0000313" key="15">
    <source>
        <dbReference type="EMBL" id="TCO70939.1"/>
    </source>
</evidence>
<keyword evidence="15" id="KW-0969">Cilium</keyword>
<feature type="domain" description="Flagellar motor switch protein FliG middle" evidence="13">
    <location>
        <begin position="140"/>
        <end position="208"/>
    </location>
</feature>
<dbReference type="InterPro" id="IPR023087">
    <property type="entry name" value="Flg_Motor_Flig_C"/>
</dbReference>
<dbReference type="Pfam" id="PF14842">
    <property type="entry name" value="FliG_N"/>
    <property type="match status" value="1"/>
</dbReference>
<evidence type="ECO:0000259" key="13">
    <source>
        <dbReference type="Pfam" id="PF14841"/>
    </source>
</evidence>
<dbReference type="PRINTS" id="PR00954">
    <property type="entry name" value="FLGMOTORFLIG"/>
</dbReference>
<keyword evidence="9" id="KW-0975">Bacterial flagellum</keyword>
<comment type="similarity">
    <text evidence="3">Belongs to the FliG family.</text>
</comment>
<dbReference type="OrthoDB" id="7616820at2"/>
<dbReference type="GO" id="GO:0009425">
    <property type="term" value="C:bacterial-type flagellum basal body"/>
    <property type="evidence" value="ECO:0007669"/>
    <property type="project" value="UniProtKB-SubCell"/>
</dbReference>
<dbReference type="SUPFAM" id="SSF48029">
    <property type="entry name" value="FliG"/>
    <property type="match status" value="2"/>
</dbReference>
<gene>
    <name evidence="15" type="ORF">EV655_108181</name>
</gene>
<evidence type="ECO:0000256" key="10">
    <source>
        <dbReference type="ARBA" id="ARBA00025598"/>
    </source>
</evidence>
<protein>
    <recommendedName>
        <fullName evidence="4">Flagellar motor switch protein FliG</fullName>
    </recommendedName>
</protein>